<dbReference type="InterPro" id="IPR011701">
    <property type="entry name" value="MFS"/>
</dbReference>
<feature type="transmembrane region" description="Helical" evidence="6">
    <location>
        <begin position="223"/>
        <end position="252"/>
    </location>
</feature>
<organism evidence="9 11">
    <name type="scientific">Kribbella speibonae</name>
    <dbReference type="NCBI Taxonomy" id="1572660"/>
    <lineage>
        <taxon>Bacteria</taxon>
        <taxon>Bacillati</taxon>
        <taxon>Actinomycetota</taxon>
        <taxon>Actinomycetes</taxon>
        <taxon>Propionibacteriales</taxon>
        <taxon>Kribbellaceae</taxon>
        <taxon>Kribbella</taxon>
    </lineage>
</organism>
<accession>A0A4R0J9S3</accession>
<gene>
    <name evidence="8" type="ORF">E0H58_18405</name>
    <name evidence="9" type="ORF">E0H92_17425</name>
</gene>
<feature type="transmembrane region" description="Helical" evidence="6">
    <location>
        <begin position="156"/>
        <end position="175"/>
    </location>
</feature>
<dbReference type="AlphaFoldDB" id="A0A4R0J9S3"/>
<dbReference type="CDD" id="cd06173">
    <property type="entry name" value="MFS_MefA_like"/>
    <property type="match status" value="1"/>
</dbReference>
<sequence>MADPRTAAEPEAAPKLLRQRGFVFVTTGQAVSQLGNTAFKVGLAFSSLALDRTGSLLPQIFVAQGIGLVAALAIGGVLSDRRSARSIVLASDLVRLAFVTAVTILFATDTAQAWHLLALGLAFGLAEGIFQPAMAAATPELLPTALIGSGNAFRTALWRGVSLVGGPLGAALVLASVELAFIVNALTFAVAAVALVLGGPWPYPHQARERRRMLDELREGISFVVSAPWLWGLVGISCAMVVFVFAGTFSVLPLILAQRPDGEFQYGVLLTATAVGGLLVGLFMMKSAGPKAAGRVFLATSLLVVAAYAGLVWWHNLPVLVVLGALAGAGSAAATVVYSNVLQTLVPRNMLGRVSSVDMIGSFSAIPIAQALFAVCVSNWSPSSVFLVSLAAAALLVVLGWAAGPVRRLTVEPA</sequence>
<evidence type="ECO:0000259" key="7">
    <source>
        <dbReference type="PROSITE" id="PS50850"/>
    </source>
</evidence>
<reference evidence="10 11" key="1">
    <citation type="submission" date="2019-02" db="EMBL/GenBank/DDBJ databases">
        <title>Kribbella capetownensis sp. nov. and Kribbella speibonae sp. nov., isolated from soil.</title>
        <authorList>
            <person name="Curtis S.M."/>
            <person name="Norton I."/>
            <person name="Everest G.J."/>
            <person name="Meyers P.R."/>
        </authorList>
    </citation>
    <scope>NUCLEOTIDE SEQUENCE [LARGE SCALE GENOMIC DNA]</scope>
    <source>
        <strain evidence="8 10">SK5</strain>
        <strain evidence="9 11">YM55</strain>
    </source>
</reference>
<evidence type="ECO:0000256" key="2">
    <source>
        <dbReference type="ARBA" id="ARBA00022475"/>
    </source>
</evidence>
<keyword evidence="4 6" id="KW-1133">Transmembrane helix</keyword>
<dbReference type="Gene3D" id="1.20.1250.20">
    <property type="entry name" value="MFS general substrate transporter like domains"/>
    <property type="match status" value="1"/>
</dbReference>
<feature type="domain" description="Major facilitator superfamily (MFS) profile" evidence="7">
    <location>
        <begin position="173"/>
        <end position="414"/>
    </location>
</feature>
<evidence type="ECO:0000256" key="4">
    <source>
        <dbReference type="ARBA" id="ARBA00022989"/>
    </source>
</evidence>
<evidence type="ECO:0000313" key="9">
    <source>
        <dbReference type="EMBL" id="TCC38225.1"/>
    </source>
</evidence>
<keyword evidence="2" id="KW-1003">Cell membrane</keyword>
<evidence type="ECO:0000313" key="8">
    <source>
        <dbReference type="EMBL" id="TCC23728.1"/>
    </source>
</evidence>
<feature type="transmembrane region" description="Helical" evidence="6">
    <location>
        <begin position="320"/>
        <end position="338"/>
    </location>
</feature>
<keyword evidence="3 6" id="KW-0812">Transmembrane</keyword>
<dbReference type="Proteomes" id="UP000292385">
    <property type="component" value="Unassembled WGS sequence"/>
</dbReference>
<dbReference type="PANTHER" id="PTHR23513">
    <property type="entry name" value="INTEGRAL MEMBRANE EFFLUX PROTEIN-RELATED"/>
    <property type="match status" value="1"/>
</dbReference>
<keyword evidence="10" id="KW-1185">Reference proteome</keyword>
<dbReference type="PANTHER" id="PTHR23513:SF11">
    <property type="entry name" value="STAPHYLOFERRIN A TRANSPORTER"/>
    <property type="match status" value="1"/>
</dbReference>
<evidence type="ECO:0000256" key="5">
    <source>
        <dbReference type="ARBA" id="ARBA00023136"/>
    </source>
</evidence>
<dbReference type="GO" id="GO:0022857">
    <property type="term" value="F:transmembrane transporter activity"/>
    <property type="evidence" value="ECO:0007669"/>
    <property type="project" value="InterPro"/>
</dbReference>
<comment type="caution">
    <text evidence="9">The sequence shown here is derived from an EMBL/GenBank/DDBJ whole genome shotgun (WGS) entry which is preliminary data.</text>
</comment>
<protein>
    <submittedName>
        <fullName evidence="9">MFS transporter</fullName>
    </submittedName>
</protein>
<feature type="transmembrane region" description="Helical" evidence="6">
    <location>
        <begin position="386"/>
        <end position="404"/>
    </location>
</feature>
<evidence type="ECO:0000256" key="6">
    <source>
        <dbReference type="SAM" id="Phobius"/>
    </source>
</evidence>
<name>A0A4R0J9S3_9ACTN</name>
<feature type="transmembrane region" description="Helical" evidence="6">
    <location>
        <begin position="56"/>
        <end position="75"/>
    </location>
</feature>
<evidence type="ECO:0000256" key="3">
    <source>
        <dbReference type="ARBA" id="ARBA00022692"/>
    </source>
</evidence>
<feature type="transmembrane region" description="Helical" evidence="6">
    <location>
        <begin position="296"/>
        <end position="314"/>
    </location>
</feature>
<dbReference type="EMBL" id="SJKC01000002">
    <property type="protein sequence ID" value="TCC38225.1"/>
    <property type="molecule type" value="Genomic_DNA"/>
</dbReference>
<feature type="transmembrane region" description="Helical" evidence="6">
    <location>
        <begin position="181"/>
        <end position="203"/>
    </location>
</feature>
<dbReference type="InterPro" id="IPR036259">
    <property type="entry name" value="MFS_trans_sf"/>
</dbReference>
<evidence type="ECO:0000313" key="11">
    <source>
        <dbReference type="Proteomes" id="UP000294225"/>
    </source>
</evidence>
<dbReference type="Pfam" id="PF07690">
    <property type="entry name" value="MFS_1"/>
    <property type="match status" value="1"/>
</dbReference>
<feature type="transmembrane region" description="Helical" evidence="6">
    <location>
        <begin position="87"/>
        <end position="107"/>
    </location>
</feature>
<feature type="transmembrane region" description="Helical" evidence="6">
    <location>
        <begin position="359"/>
        <end position="380"/>
    </location>
</feature>
<keyword evidence="5 6" id="KW-0472">Membrane</keyword>
<proteinExistence type="predicted"/>
<comment type="subcellular location">
    <subcellularLocation>
        <location evidence="1">Cell membrane</location>
        <topology evidence="1">Multi-pass membrane protein</topology>
    </subcellularLocation>
</comment>
<feature type="transmembrane region" description="Helical" evidence="6">
    <location>
        <begin position="113"/>
        <end position="135"/>
    </location>
</feature>
<dbReference type="Proteomes" id="UP000294225">
    <property type="component" value="Unassembled WGS sequence"/>
</dbReference>
<evidence type="ECO:0000256" key="1">
    <source>
        <dbReference type="ARBA" id="ARBA00004651"/>
    </source>
</evidence>
<dbReference type="RefSeq" id="WP_131462599.1">
    <property type="nucleotide sequence ID" value="NZ_SJJY01000003.1"/>
</dbReference>
<dbReference type="InterPro" id="IPR020846">
    <property type="entry name" value="MFS_dom"/>
</dbReference>
<feature type="transmembrane region" description="Helical" evidence="6">
    <location>
        <begin position="264"/>
        <end position="284"/>
    </location>
</feature>
<dbReference type="EMBL" id="SJJY01000003">
    <property type="protein sequence ID" value="TCC23728.1"/>
    <property type="molecule type" value="Genomic_DNA"/>
</dbReference>
<dbReference type="PROSITE" id="PS50850">
    <property type="entry name" value="MFS"/>
    <property type="match status" value="1"/>
</dbReference>
<dbReference type="GO" id="GO:0005886">
    <property type="term" value="C:plasma membrane"/>
    <property type="evidence" value="ECO:0007669"/>
    <property type="project" value="UniProtKB-SubCell"/>
</dbReference>
<dbReference type="SUPFAM" id="SSF103473">
    <property type="entry name" value="MFS general substrate transporter"/>
    <property type="match status" value="1"/>
</dbReference>
<evidence type="ECO:0000313" key="10">
    <source>
        <dbReference type="Proteomes" id="UP000292385"/>
    </source>
</evidence>